<gene>
    <name evidence="1" type="ORF">EW026_g153</name>
</gene>
<sequence length="223" mass="25681">MSQRTHRISESLALRPLASEDIHTIIRAAAHYLWQLRRTPPSSALRAGIDVKLHKLEQDDTQLDDWLLPVMVPDVKSHTTLKDGEEVDLFVDDDDKYGMTILNKGDIALYCSVFYFDSNLSIKSYIKSWNLDRDPLRPQESMTVGYGRDGGNPWKYYLDDWQESDFGFLKIFLTTKRVDLSHILQESPFAGSRDAPEPEPKKPIPLWDTITVMINQRKPSMRG</sequence>
<dbReference type="EMBL" id="SGPJ01000002">
    <property type="protein sequence ID" value="THH02779.1"/>
    <property type="molecule type" value="Genomic_DNA"/>
</dbReference>
<keyword evidence="2" id="KW-1185">Reference proteome</keyword>
<organism evidence="1 2">
    <name type="scientific">Hermanssonia centrifuga</name>
    <dbReference type="NCBI Taxonomy" id="98765"/>
    <lineage>
        <taxon>Eukaryota</taxon>
        <taxon>Fungi</taxon>
        <taxon>Dikarya</taxon>
        <taxon>Basidiomycota</taxon>
        <taxon>Agaricomycotina</taxon>
        <taxon>Agaricomycetes</taxon>
        <taxon>Polyporales</taxon>
        <taxon>Meruliaceae</taxon>
        <taxon>Hermanssonia</taxon>
    </lineage>
</organism>
<reference evidence="1 2" key="1">
    <citation type="submission" date="2019-02" db="EMBL/GenBank/DDBJ databases">
        <title>Genome sequencing of the rare red list fungi Phlebia centrifuga.</title>
        <authorList>
            <person name="Buettner E."/>
            <person name="Kellner H."/>
        </authorList>
    </citation>
    <scope>NUCLEOTIDE SEQUENCE [LARGE SCALE GENOMIC DNA]</scope>
    <source>
        <strain evidence="1 2">DSM 108282</strain>
    </source>
</reference>
<accession>A0A4S4KVI4</accession>
<evidence type="ECO:0000313" key="1">
    <source>
        <dbReference type="EMBL" id="THH02779.1"/>
    </source>
</evidence>
<protein>
    <submittedName>
        <fullName evidence="1">Uncharacterized protein</fullName>
    </submittedName>
</protein>
<dbReference type="AlphaFoldDB" id="A0A4S4KVI4"/>
<dbReference type="Proteomes" id="UP000309038">
    <property type="component" value="Unassembled WGS sequence"/>
</dbReference>
<comment type="caution">
    <text evidence="1">The sequence shown here is derived from an EMBL/GenBank/DDBJ whole genome shotgun (WGS) entry which is preliminary data.</text>
</comment>
<proteinExistence type="predicted"/>
<name>A0A4S4KVI4_9APHY</name>
<evidence type="ECO:0000313" key="2">
    <source>
        <dbReference type="Proteomes" id="UP000309038"/>
    </source>
</evidence>